<dbReference type="OrthoDB" id="6620093at2"/>
<dbReference type="Proteomes" id="UP000322244">
    <property type="component" value="Unassembled WGS sequence"/>
</dbReference>
<keyword evidence="4" id="KW-1185">Reference proteome</keyword>
<proteinExistence type="predicted"/>
<dbReference type="InterPro" id="IPR002213">
    <property type="entry name" value="UDP_glucos_trans"/>
</dbReference>
<sequence>MKVLIATMPMDGHFNPLTGVAKHLQDQGHDVRWYAGASYDTRLRELGIPRLPFDRAVEVNSDTIAELFPERAKLKGPRLIAFDAEQLFFGNVENHYRDIADIREHFTFDAFFCDGMFCAGKLVAEKTGVAGYVVNPAPLFARSRDVPPPGFGLKPAQSLAGRLTHRAVRAVLFLAMRKAIGRFNGYLDNQGLEPISVNAWMDVPHLCATHLFQVGIAEMDFPRTDLPPNVTFVGALLPYRRVSDDPFPLAERLRDESVIVVSQGTVDNHDLEKLIVPALEALKDGSHTVVVATGGTRTAELRQRFPQSNVIIEDFVDFDALFDYADVFVCNGGYGSIVLAMSHGVPVVAAGIREGKNDINARLAYLGLGLDLRTERPSPKKIAAAVDRIIGDATIAANVARIAKELATYDALRIIDDHIGK</sequence>
<dbReference type="PANTHER" id="PTHR21015">
    <property type="entry name" value="UDP-N-ACETYLGLUCOSAMINE--N-ACETYLMURAMYL-(PENTAPEPTIDE) PYROPHOSPHORYL-UNDECAPRENOL N-ACETYLGLUCOSAMINE TRANSFERASE 1"/>
    <property type="match status" value="1"/>
</dbReference>
<dbReference type="GO" id="GO:0008194">
    <property type="term" value="F:UDP-glycosyltransferase activity"/>
    <property type="evidence" value="ECO:0007669"/>
    <property type="project" value="InterPro"/>
</dbReference>
<dbReference type="AlphaFoldDB" id="A0A5A7SHN1"/>
<accession>A0A5A7SHN1</accession>
<dbReference type="RefSeq" id="WP_149428447.1">
    <property type="nucleotide sequence ID" value="NZ_VLNY01000001.1"/>
</dbReference>
<gene>
    <name evidence="3" type="ORF">FOY51_01635</name>
</gene>
<dbReference type="Gene3D" id="3.40.50.2000">
    <property type="entry name" value="Glycogen Phosphorylase B"/>
    <property type="match status" value="2"/>
</dbReference>
<evidence type="ECO:0000313" key="4">
    <source>
        <dbReference type="Proteomes" id="UP000322244"/>
    </source>
</evidence>
<dbReference type="CDD" id="cd03784">
    <property type="entry name" value="GT1_Gtf-like"/>
    <property type="match status" value="1"/>
</dbReference>
<name>A0A5A7SHN1_9NOCA</name>
<evidence type="ECO:0000256" key="1">
    <source>
        <dbReference type="ARBA" id="ARBA00022679"/>
    </source>
</evidence>
<comment type="caution">
    <text evidence="3">The sequence shown here is derived from an EMBL/GenBank/DDBJ whole genome shotgun (WGS) entry which is preliminary data.</text>
</comment>
<dbReference type="EMBL" id="VLNY01000001">
    <property type="protein sequence ID" value="KAA0024672.1"/>
    <property type="molecule type" value="Genomic_DNA"/>
</dbReference>
<dbReference type="PANTHER" id="PTHR21015:SF22">
    <property type="entry name" value="GLYCOSYLTRANSFERASE"/>
    <property type="match status" value="1"/>
</dbReference>
<feature type="domain" description="Erythromycin biosynthesis protein CIII-like C-terminal" evidence="2">
    <location>
        <begin position="286"/>
        <end position="407"/>
    </location>
</feature>
<dbReference type="GO" id="GO:0016758">
    <property type="term" value="F:hexosyltransferase activity"/>
    <property type="evidence" value="ECO:0007669"/>
    <property type="project" value="UniProtKB-ARBA"/>
</dbReference>
<keyword evidence="1 3" id="KW-0808">Transferase</keyword>
<dbReference type="SUPFAM" id="SSF53756">
    <property type="entry name" value="UDP-Glycosyltransferase/glycogen phosphorylase"/>
    <property type="match status" value="1"/>
</dbReference>
<organism evidence="3 4">
    <name type="scientific">Antrihabitans cavernicola</name>
    <dbReference type="NCBI Taxonomy" id="2495913"/>
    <lineage>
        <taxon>Bacteria</taxon>
        <taxon>Bacillati</taxon>
        <taxon>Actinomycetota</taxon>
        <taxon>Actinomycetes</taxon>
        <taxon>Mycobacteriales</taxon>
        <taxon>Nocardiaceae</taxon>
        <taxon>Antrihabitans</taxon>
    </lineage>
</organism>
<dbReference type="InterPro" id="IPR010610">
    <property type="entry name" value="EryCIII-like_C"/>
</dbReference>
<evidence type="ECO:0000259" key="2">
    <source>
        <dbReference type="Pfam" id="PF06722"/>
    </source>
</evidence>
<reference evidence="3 4" key="1">
    <citation type="submission" date="2019-07" db="EMBL/GenBank/DDBJ databases">
        <title>Rhodococcus cavernicolus sp. nov., isolated from a cave.</title>
        <authorList>
            <person name="Lee S.D."/>
        </authorList>
    </citation>
    <scope>NUCLEOTIDE SEQUENCE [LARGE SCALE GENOMIC DNA]</scope>
    <source>
        <strain evidence="3 4">C1-24</strain>
    </source>
</reference>
<protein>
    <submittedName>
        <fullName evidence="3">Glycosyltransferase</fullName>
    </submittedName>
</protein>
<evidence type="ECO:0000313" key="3">
    <source>
        <dbReference type="EMBL" id="KAA0024672.1"/>
    </source>
</evidence>
<dbReference type="Pfam" id="PF06722">
    <property type="entry name" value="EryCIII-like_C"/>
    <property type="match status" value="1"/>
</dbReference>